<dbReference type="RefSeq" id="WP_275228133.1">
    <property type="nucleotide sequence ID" value="NZ_JARESE010000028.1"/>
</dbReference>
<organism evidence="2 3">
    <name type="scientific">Novosphingobium album</name>
    <name type="common">ex Liu et al. 2023</name>
    <dbReference type="NCBI Taxonomy" id="3031130"/>
    <lineage>
        <taxon>Bacteria</taxon>
        <taxon>Pseudomonadati</taxon>
        <taxon>Pseudomonadota</taxon>
        <taxon>Alphaproteobacteria</taxon>
        <taxon>Sphingomonadales</taxon>
        <taxon>Sphingomonadaceae</taxon>
        <taxon>Novosphingobium</taxon>
    </lineage>
</organism>
<keyword evidence="1" id="KW-1133">Transmembrane helix</keyword>
<dbReference type="Proteomes" id="UP001216253">
    <property type="component" value="Unassembled WGS sequence"/>
</dbReference>
<keyword evidence="1" id="KW-0472">Membrane</keyword>
<gene>
    <name evidence="2" type="ORF">PYV00_10040</name>
</gene>
<reference evidence="2 3" key="1">
    <citation type="submission" date="2023-03" db="EMBL/GenBank/DDBJ databases">
        <title>NovoSphingobium album sp. nov. isolated from polycyclic aromatic hydrocarbons- and heavy-metal polluted soil.</title>
        <authorList>
            <person name="Liu Z."/>
            <person name="Wang K."/>
        </authorList>
    </citation>
    <scope>NUCLEOTIDE SEQUENCE [LARGE SCALE GENOMIC DNA]</scope>
    <source>
        <strain evidence="2 3">H3SJ31-1</strain>
    </source>
</reference>
<comment type="caution">
    <text evidence="2">The sequence shown here is derived from an EMBL/GenBank/DDBJ whole genome shotgun (WGS) entry which is preliminary data.</text>
</comment>
<keyword evidence="1" id="KW-0812">Transmembrane</keyword>
<keyword evidence="3" id="KW-1185">Reference proteome</keyword>
<accession>A0ABT5WPT4</accession>
<evidence type="ECO:0000313" key="3">
    <source>
        <dbReference type="Proteomes" id="UP001216253"/>
    </source>
</evidence>
<feature type="transmembrane region" description="Helical" evidence="1">
    <location>
        <begin position="12"/>
        <end position="31"/>
    </location>
</feature>
<proteinExistence type="predicted"/>
<sequence length="50" mass="5826">MREALDQWAFVWAGYAIGIAGTAAMIAWSWLSMRRAERRRDKARGTVRER</sequence>
<evidence type="ECO:0000256" key="1">
    <source>
        <dbReference type="SAM" id="Phobius"/>
    </source>
</evidence>
<evidence type="ECO:0000313" key="2">
    <source>
        <dbReference type="EMBL" id="MDE8652059.1"/>
    </source>
</evidence>
<evidence type="ECO:0008006" key="4">
    <source>
        <dbReference type="Google" id="ProtNLM"/>
    </source>
</evidence>
<dbReference type="EMBL" id="JARESE010000028">
    <property type="protein sequence ID" value="MDE8652059.1"/>
    <property type="molecule type" value="Genomic_DNA"/>
</dbReference>
<name>A0ABT5WPT4_9SPHN</name>
<protein>
    <recommendedName>
        <fullName evidence="4">Heme exporter protein D</fullName>
    </recommendedName>
</protein>